<evidence type="ECO:0000256" key="8">
    <source>
        <dbReference type="ARBA" id="ARBA00022840"/>
    </source>
</evidence>
<comment type="function">
    <text evidence="11">Phosphorylation of dTMP to form dTDP in both de novo and salvage pathways of dTTP synthesis.</text>
</comment>
<evidence type="ECO:0000256" key="2">
    <source>
        <dbReference type="ARBA" id="ARBA00012980"/>
    </source>
</evidence>
<dbReference type="PANTHER" id="PTHR10344:SF4">
    <property type="entry name" value="UMP-CMP KINASE 2, MITOCHONDRIAL"/>
    <property type="match status" value="1"/>
</dbReference>
<dbReference type="Proteomes" id="UP000019112">
    <property type="component" value="Unassembled WGS sequence"/>
</dbReference>
<dbReference type="SUPFAM" id="SSF52540">
    <property type="entry name" value="P-loop containing nucleoside triphosphate hydrolases"/>
    <property type="match status" value="1"/>
</dbReference>
<keyword evidence="14" id="KW-1185">Reference proteome</keyword>
<dbReference type="InterPro" id="IPR027417">
    <property type="entry name" value="P-loop_NTPase"/>
</dbReference>
<evidence type="ECO:0000256" key="9">
    <source>
        <dbReference type="ARBA" id="ARBA00029962"/>
    </source>
</evidence>
<dbReference type="GO" id="GO:0006233">
    <property type="term" value="P:dTDP biosynthetic process"/>
    <property type="evidence" value="ECO:0007669"/>
    <property type="project" value="InterPro"/>
</dbReference>
<evidence type="ECO:0000313" key="13">
    <source>
        <dbReference type="EMBL" id="ETZ07566.1"/>
    </source>
</evidence>
<keyword evidence="7 11" id="KW-0418">Kinase</keyword>
<comment type="similarity">
    <text evidence="1 11">Belongs to the thymidylate kinase family.</text>
</comment>
<evidence type="ECO:0000313" key="14">
    <source>
        <dbReference type="Proteomes" id="UP000019112"/>
    </source>
</evidence>
<accession>W6TF36</accession>
<dbReference type="OrthoDB" id="9774907at2"/>
<comment type="caution">
    <text evidence="13">The sequence shown here is derived from an EMBL/GenBank/DDBJ whole genome shotgun (WGS) entry which is preliminary data.</text>
</comment>
<evidence type="ECO:0000259" key="12">
    <source>
        <dbReference type="Pfam" id="PF02223"/>
    </source>
</evidence>
<dbReference type="GO" id="GO:0006227">
    <property type="term" value="P:dUDP biosynthetic process"/>
    <property type="evidence" value="ECO:0007669"/>
    <property type="project" value="TreeGrafter"/>
</dbReference>
<feature type="domain" description="Thymidylate kinase-like" evidence="12">
    <location>
        <begin position="9"/>
        <end position="172"/>
    </location>
</feature>
<keyword evidence="8 11" id="KW-0067">ATP-binding</keyword>
<gene>
    <name evidence="11" type="primary">tmk</name>
    <name evidence="13" type="ORF">P618_200238</name>
</gene>
<keyword evidence="5 11" id="KW-0545">Nucleotide biosynthesis</keyword>
<dbReference type="EC" id="2.7.4.9" evidence="2 11"/>
<evidence type="ECO:0000256" key="11">
    <source>
        <dbReference type="HAMAP-Rule" id="MF_00165"/>
    </source>
</evidence>
<dbReference type="InterPro" id="IPR018094">
    <property type="entry name" value="Thymidylate_kinase"/>
</dbReference>
<dbReference type="STRING" id="1399147.P618_200238"/>
<evidence type="ECO:0000256" key="10">
    <source>
        <dbReference type="ARBA" id="ARBA00048743"/>
    </source>
</evidence>
<dbReference type="GO" id="GO:0005524">
    <property type="term" value="F:ATP binding"/>
    <property type="evidence" value="ECO:0007669"/>
    <property type="project" value="UniProtKB-UniRule"/>
</dbReference>
<keyword evidence="6 11" id="KW-0547">Nucleotide-binding</keyword>
<dbReference type="EMBL" id="AWTR02000029">
    <property type="protein sequence ID" value="ETZ07566.1"/>
    <property type="molecule type" value="Genomic_DNA"/>
</dbReference>
<dbReference type="HAMAP" id="MF_00165">
    <property type="entry name" value="Thymidylate_kinase"/>
    <property type="match status" value="1"/>
</dbReference>
<dbReference type="InterPro" id="IPR039430">
    <property type="entry name" value="Thymidylate_kin-like_dom"/>
</dbReference>
<dbReference type="PANTHER" id="PTHR10344">
    <property type="entry name" value="THYMIDYLATE KINASE"/>
    <property type="match status" value="1"/>
</dbReference>
<dbReference type="Gene3D" id="3.40.50.300">
    <property type="entry name" value="P-loop containing nucleotide triphosphate hydrolases"/>
    <property type="match status" value="1"/>
</dbReference>
<dbReference type="InterPro" id="IPR018095">
    <property type="entry name" value="Thymidylate_kin_CS"/>
</dbReference>
<dbReference type="AlphaFoldDB" id="W6TF36"/>
<dbReference type="Pfam" id="PF02223">
    <property type="entry name" value="Thymidylate_kin"/>
    <property type="match status" value="1"/>
</dbReference>
<dbReference type="GO" id="GO:0004798">
    <property type="term" value="F:dTMP kinase activity"/>
    <property type="evidence" value="ECO:0007669"/>
    <property type="project" value="UniProtKB-UniRule"/>
</dbReference>
<dbReference type="RefSeq" id="WP_021828003.1">
    <property type="nucleotide sequence ID" value="NZ_AWTR02000029.1"/>
</dbReference>
<dbReference type="NCBIfam" id="TIGR00041">
    <property type="entry name" value="DTMP_kinase"/>
    <property type="match status" value="1"/>
</dbReference>
<protein>
    <recommendedName>
        <fullName evidence="3 11">Thymidylate kinase</fullName>
        <ecNumber evidence="2 11">2.7.4.9</ecNumber>
    </recommendedName>
    <alternativeName>
        <fullName evidence="9 11">dTMP kinase</fullName>
    </alternativeName>
</protein>
<reference evidence="13 14" key="1">
    <citation type="journal article" date="2014" name="FEMS Microbiol. Lett.">
        <title>Draft genome sequences of three Holospora species (Holospora obtusa, Holospora undulata, and Holospora elegans), endonuclear symbiotic bacteria of the ciliate Paramecium caudatum.</title>
        <authorList>
            <person name="Dohra H."/>
            <person name="Tanaka K."/>
            <person name="Suzuki T."/>
            <person name="Fujishima M."/>
            <person name="Suzuki H."/>
        </authorList>
    </citation>
    <scope>NUCLEOTIDE SEQUENCE [LARGE SCALE GENOMIC DNA]</scope>
    <source>
        <strain evidence="13 14">F1</strain>
    </source>
</reference>
<evidence type="ECO:0000256" key="3">
    <source>
        <dbReference type="ARBA" id="ARBA00017144"/>
    </source>
</evidence>
<sequence>MDVKRFVTFEGGNGVGKSVQIQKLYQRLKQEWGPVCLTREPGGTDFGENLRTLLMRTPDFSLKTLCSLFVAARQYHWKHVIAPALEQGFWVLCDRFIHSTFVYQGLVGGLSYDFIKLLHEQLDAYVIPGLTFVLESVPTESYARCQNREITKKNHLDQHNFSTHCSVETAYKNFNLGNIVRIPPCSLKETEEKIWKSFQNYVLDRGGV</sequence>
<dbReference type="CDD" id="cd01672">
    <property type="entry name" value="TMPK"/>
    <property type="match status" value="1"/>
</dbReference>
<dbReference type="GO" id="GO:0005829">
    <property type="term" value="C:cytosol"/>
    <property type="evidence" value="ECO:0007669"/>
    <property type="project" value="TreeGrafter"/>
</dbReference>
<evidence type="ECO:0000256" key="7">
    <source>
        <dbReference type="ARBA" id="ARBA00022777"/>
    </source>
</evidence>
<proteinExistence type="inferred from homology"/>
<comment type="caution">
    <text evidence="11">Lacks conserved residue(s) required for the propagation of feature annotation.</text>
</comment>
<evidence type="ECO:0000256" key="4">
    <source>
        <dbReference type="ARBA" id="ARBA00022679"/>
    </source>
</evidence>
<organism evidence="13 14">
    <name type="scientific">Holospora obtusa F1</name>
    <dbReference type="NCBI Taxonomy" id="1399147"/>
    <lineage>
        <taxon>Bacteria</taxon>
        <taxon>Pseudomonadati</taxon>
        <taxon>Pseudomonadota</taxon>
        <taxon>Alphaproteobacteria</taxon>
        <taxon>Holosporales</taxon>
        <taxon>Holosporaceae</taxon>
        <taxon>Holospora</taxon>
    </lineage>
</organism>
<evidence type="ECO:0000256" key="1">
    <source>
        <dbReference type="ARBA" id="ARBA00009776"/>
    </source>
</evidence>
<dbReference type="eggNOG" id="COG0125">
    <property type="taxonomic scope" value="Bacteria"/>
</dbReference>
<name>W6TF36_HOLOB</name>
<evidence type="ECO:0000256" key="5">
    <source>
        <dbReference type="ARBA" id="ARBA00022727"/>
    </source>
</evidence>
<comment type="catalytic activity">
    <reaction evidence="10 11">
        <text>dTMP + ATP = dTDP + ADP</text>
        <dbReference type="Rhea" id="RHEA:13517"/>
        <dbReference type="ChEBI" id="CHEBI:30616"/>
        <dbReference type="ChEBI" id="CHEBI:58369"/>
        <dbReference type="ChEBI" id="CHEBI:63528"/>
        <dbReference type="ChEBI" id="CHEBI:456216"/>
        <dbReference type="EC" id="2.7.4.9"/>
    </reaction>
</comment>
<keyword evidence="4 11" id="KW-0808">Transferase</keyword>
<dbReference type="PROSITE" id="PS01331">
    <property type="entry name" value="THYMIDYLATE_KINASE"/>
    <property type="match status" value="1"/>
</dbReference>
<dbReference type="GO" id="GO:0006235">
    <property type="term" value="P:dTTP biosynthetic process"/>
    <property type="evidence" value="ECO:0007669"/>
    <property type="project" value="UniProtKB-UniRule"/>
</dbReference>
<evidence type="ECO:0000256" key="6">
    <source>
        <dbReference type="ARBA" id="ARBA00022741"/>
    </source>
</evidence>